<keyword evidence="5 17" id="KW-0575">Peroxidase</keyword>
<dbReference type="GO" id="GO:0020037">
    <property type="term" value="F:heme binding"/>
    <property type="evidence" value="ECO:0007669"/>
    <property type="project" value="UniProtKB-UniRule"/>
</dbReference>
<evidence type="ECO:0000313" key="19">
    <source>
        <dbReference type="EMBL" id="KAL2650241.1"/>
    </source>
</evidence>
<feature type="domain" description="Plant heme peroxidase family profile" evidence="18">
    <location>
        <begin position="31"/>
        <end position="335"/>
    </location>
</feature>
<evidence type="ECO:0000256" key="15">
    <source>
        <dbReference type="PIRSR" id="PIRSR600823-4"/>
    </source>
</evidence>
<keyword evidence="6 17" id="KW-0349">Heme</keyword>
<keyword evidence="7 14" id="KW-0479">Metal-binding</keyword>
<feature type="disulfide bond" evidence="16">
    <location>
        <begin position="130"/>
        <end position="332"/>
    </location>
</feature>
<feature type="signal peptide" evidence="17">
    <location>
        <begin position="1"/>
        <end position="23"/>
    </location>
</feature>
<dbReference type="Proteomes" id="UP001605036">
    <property type="component" value="Unassembled WGS sequence"/>
</dbReference>
<evidence type="ECO:0000256" key="1">
    <source>
        <dbReference type="ARBA" id="ARBA00000189"/>
    </source>
</evidence>
<comment type="similarity">
    <text evidence="17">Belongs to the peroxidase family. Classical plant (class III) peroxidase subfamily.</text>
</comment>
<feature type="disulfide bond" evidence="16">
    <location>
        <begin position="209"/>
        <end position="241"/>
    </location>
</feature>
<dbReference type="InterPro" id="IPR000823">
    <property type="entry name" value="Peroxidase_pln"/>
</dbReference>
<evidence type="ECO:0000256" key="10">
    <source>
        <dbReference type="ARBA" id="ARBA00023157"/>
    </source>
</evidence>
<keyword evidence="17" id="KW-0732">Signal</keyword>
<feature type="binding site" evidence="14">
    <location>
        <position position="76"/>
    </location>
    <ligand>
        <name>Ca(2+)</name>
        <dbReference type="ChEBI" id="CHEBI:29108"/>
        <label>1</label>
    </ligand>
</feature>
<dbReference type="GO" id="GO:0005576">
    <property type="term" value="C:extracellular region"/>
    <property type="evidence" value="ECO:0007669"/>
    <property type="project" value="UniProtKB-SubCell"/>
</dbReference>
<feature type="binding site" evidence="14">
    <location>
        <position position="81"/>
    </location>
    <ligand>
        <name>Ca(2+)</name>
        <dbReference type="ChEBI" id="CHEBI:29108"/>
        <label>1</label>
    </ligand>
</feature>
<comment type="subcellular location">
    <subcellularLocation>
        <location evidence="17">Secreted</location>
    </subcellularLocation>
</comment>
<name>A0ABD1ZHW7_9MARC</name>
<evidence type="ECO:0000259" key="18">
    <source>
        <dbReference type="PROSITE" id="PS50873"/>
    </source>
</evidence>
<dbReference type="Pfam" id="PF00141">
    <property type="entry name" value="peroxidase"/>
    <property type="match status" value="1"/>
</dbReference>
<keyword evidence="20" id="KW-1185">Reference proteome</keyword>
<keyword evidence="10 16" id="KW-1015">Disulfide bond</keyword>
<dbReference type="InterPro" id="IPR033905">
    <property type="entry name" value="Secretory_peroxidase"/>
</dbReference>
<evidence type="ECO:0000256" key="8">
    <source>
        <dbReference type="ARBA" id="ARBA00023002"/>
    </source>
</evidence>
<organism evidence="19 20">
    <name type="scientific">Riccia fluitans</name>
    <dbReference type="NCBI Taxonomy" id="41844"/>
    <lineage>
        <taxon>Eukaryota</taxon>
        <taxon>Viridiplantae</taxon>
        <taxon>Streptophyta</taxon>
        <taxon>Embryophyta</taxon>
        <taxon>Marchantiophyta</taxon>
        <taxon>Marchantiopsida</taxon>
        <taxon>Marchantiidae</taxon>
        <taxon>Marchantiales</taxon>
        <taxon>Ricciaceae</taxon>
        <taxon>Riccia</taxon>
    </lineage>
</organism>
<dbReference type="PANTHER" id="PTHR31517:SF84">
    <property type="entry name" value="PEROXIDASE"/>
    <property type="match status" value="1"/>
</dbReference>
<reference evidence="19 20" key="1">
    <citation type="submission" date="2024-09" db="EMBL/GenBank/DDBJ databases">
        <title>Chromosome-scale assembly of Riccia fluitans.</title>
        <authorList>
            <person name="Paukszto L."/>
            <person name="Sawicki J."/>
            <person name="Karawczyk K."/>
            <person name="Piernik-Szablinska J."/>
            <person name="Szczecinska M."/>
            <person name="Mazdziarz M."/>
        </authorList>
    </citation>
    <scope>NUCLEOTIDE SEQUENCE [LARGE SCALE GENOMIC DNA]</scope>
    <source>
        <strain evidence="19">Rf_01</strain>
        <tissue evidence="19">Aerial parts of the thallus</tissue>
    </source>
</reference>
<evidence type="ECO:0000256" key="17">
    <source>
        <dbReference type="RuleBase" id="RU362060"/>
    </source>
</evidence>
<comment type="catalytic activity">
    <reaction evidence="1 17">
        <text>2 a phenolic donor + H2O2 = 2 a phenolic radical donor + 2 H2O</text>
        <dbReference type="Rhea" id="RHEA:56136"/>
        <dbReference type="ChEBI" id="CHEBI:15377"/>
        <dbReference type="ChEBI" id="CHEBI:16240"/>
        <dbReference type="ChEBI" id="CHEBI:139520"/>
        <dbReference type="ChEBI" id="CHEBI:139521"/>
        <dbReference type="EC" id="1.11.1.7"/>
    </reaction>
</comment>
<protein>
    <recommendedName>
        <fullName evidence="4 17">Peroxidase</fullName>
        <ecNumber evidence="4 17">1.11.1.7</ecNumber>
    </recommendedName>
</protein>
<keyword evidence="11 17" id="KW-0376">Hydrogen peroxide</keyword>
<dbReference type="InterPro" id="IPR010255">
    <property type="entry name" value="Haem_peroxidase_sf"/>
</dbReference>
<dbReference type="PRINTS" id="PR00461">
    <property type="entry name" value="PLPEROXIDASE"/>
</dbReference>
<feature type="chain" id="PRO_5044529809" description="Peroxidase" evidence="17">
    <location>
        <begin position="24"/>
        <end position="335"/>
    </location>
</feature>
<dbReference type="FunFam" id="1.10.420.10:FF:000001">
    <property type="entry name" value="Peroxidase"/>
    <property type="match status" value="1"/>
</dbReference>
<feature type="binding site" evidence="14">
    <location>
        <position position="255"/>
    </location>
    <ligand>
        <name>Ca(2+)</name>
        <dbReference type="ChEBI" id="CHEBI:29108"/>
        <label>2</label>
    </ligand>
</feature>
<evidence type="ECO:0000256" key="6">
    <source>
        <dbReference type="ARBA" id="ARBA00022617"/>
    </source>
</evidence>
<dbReference type="SUPFAM" id="SSF48113">
    <property type="entry name" value="Heme-dependent peroxidases"/>
    <property type="match status" value="1"/>
</dbReference>
<dbReference type="GO" id="GO:0140825">
    <property type="term" value="F:lactoperoxidase activity"/>
    <property type="evidence" value="ECO:0007669"/>
    <property type="project" value="UniProtKB-EC"/>
</dbReference>
<feature type="binding site" evidence="14">
    <location>
        <position position="97"/>
    </location>
    <ligand>
        <name>Ca(2+)</name>
        <dbReference type="ChEBI" id="CHEBI:29108"/>
        <label>1</label>
    </ligand>
</feature>
<accession>A0ABD1ZHW7</accession>
<sequence length="335" mass="35324">MLSRVWSLVASAAILLTISAGVAESLTYPSGLSDTFYDKTCPNATQTVLNIIKKVQLSSSGTGDVTAGLVRLHFHDCAVRGCDASVLVKSTPGNLAEKDGPSNKNSLEGFELIDQIKTALEKICPKVVSCADIIALAARDALLVSRGLSYPVPLGRKDGLVSKASEAEANLPSPSLNWAGLVKNFAAKGLTPKDLVVLSGAHTFGDTHCKKVWPRLYSFSARNQTDPALNPGYAAQLKVKCPKGQPFSTTNVLLDPTKGGHSFDNLYYSNVLAGKTAFISDSALITDTAARALVTKFAASPSTFLQEFGKAMLKMGQVGVLTGKSGTIRTVCSKV</sequence>
<keyword evidence="9 14" id="KW-0408">Iron</keyword>
<gene>
    <name evidence="19" type="ORF">R1flu_018369</name>
</gene>
<comment type="cofactor">
    <cofactor evidence="14 17">
        <name>heme b</name>
        <dbReference type="ChEBI" id="CHEBI:60344"/>
    </cofactor>
    <text evidence="14 17">Binds 1 heme b (iron(II)-protoporphyrin IX) group per subunit.</text>
</comment>
<feature type="binding site" evidence="14">
    <location>
        <position position="203"/>
    </location>
    <ligand>
        <name>Ca(2+)</name>
        <dbReference type="ChEBI" id="CHEBI:29108"/>
        <label>2</label>
    </ligand>
</feature>
<dbReference type="AlphaFoldDB" id="A0ABD1ZHW7"/>
<feature type="site" description="Transition state stabilizer" evidence="15">
    <location>
        <position position="71"/>
    </location>
</feature>
<evidence type="ECO:0000256" key="9">
    <source>
        <dbReference type="ARBA" id="ARBA00023004"/>
    </source>
</evidence>
<dbReference type="FunFam" id="1.10.520.10:FF:000008">
    <property type="entry name" value="Peroxidase"/>
    <property type="match status" value="1"/>
</dbReference>
<feature type="binding site" evidence="14">
    <location>
        <position position="79"/>
    </location>
    <ligand>
        <name>Ca(2+)</name>
        <dbReference type="ChEBI" id="CHEBI:29108"/>
        <label>1</label>
    </ligand>
</feature>
<dbReference type="Gene3D" id="1.10.520.10">
    <property type="match status" value="1"/>
</dbReference>
<dbReference type="InterPro" id="IPR019793">
    <property type="entry name" value="Peroxidases_heam-ligand_BS"/>
</dbReference>
<keyword evidence="14 17" id="KW-0106">Calcium</keyword>
<dbReference type="EMBL" id="JBHFFA010000001">
    <property type="protein sequence ID" value="KAL2650241.1"/>
    <property type="molecule type" value="Genomic_DNA"/>
</dbReference>
<feature type="binding site" evidence="14">
    <location>
        <position position="85"/>
    </location>
    <ligand>
        <name>Ca(2+)</name>
        <dbReference type="ChEBI" id="CHEBI:29108"/>
        <label>1</label>
    </ligand>
</feature>
<evidence type="ECO:0000256" key="5">
    <source>
        <dbReference type="ARBA" id="ARBA00022559"/>
    </source>
</evidence>
<comment type="similarity">
    <text evidence="3">Belongs to the peroxidase family. Ascorbate peroxidase subfamily.</text>
</comment>
<evidence type="ECO:0000256" key="11">
    <source>
        <dbReference type="ARBA" id="ARBA00023324"/>
    </source>
</evidence>
<comment type="caution">
    <text evidence="19">The sequence shown here is derived from an EMBL/GenBank/DDBJ whole genome shotgun (WGS) entry which is preliminary data.</text>
</comment>
<feature type="binding site" evidence="14">
    <location>
        <position position="264"/>
    </location>
    <ligand>
        <name>Ca(2+)</name>
        <dbReference type="ChEBI" id="CHEBI:29108"/>
        <label>2</label>
    </ligand>
</feature>
<dbReference type="PRINTS" id="PR00458">
    <property type="entry name" value="PEROXIDASE"/>
</dbReference>
<dbReference type="GO" id="GO:0006979">
    <property type="term" value="P:response to oxidative stress"/>
    <property type="evidence" value="ECO:0007669"/>
    <property type="project" value="UniProtKB-UniRule"/>
</dbReference>
<feature type="binding site" description="axial binding residue" evidence="14">
    <location>
        <position position="202"/>
    </location>
    <ligand>
        <name>heme b</name>
        <dbReference type="ChEBI" id="CHEBI:60344"/>
    </ligand>
    <ligandPart>
        <name>Fe</name>
        <dbReference type="ChEBI" id="CHEBI:18248"/>
    </ligandPart>
</feature>
<dbReference type="EC" id="1.11.1.7" evidence="4 17"/>
<dbReference type="PROSITE" id="PS50873">
    <property type="entry name" value="PEROXIDASE_4"/>
    <property type="match status" value="1"/>
</dbReference>
<dbReference type="GO" id="GO:0042744">
    <property type="term" value="P:hydrogen peroxide catabolic process"/>
    <property type="evidence" value="ECO:0007669"/>
    <property type="project" value="UniProtKB-KW"/>
</dbReference>
<feature type="active site" description="Proton acceptor" evidence="12">
    <location>
        <position position="75"/>
    </location>
</feature>
<evidence type="ECO:0000256" key="7">
    <source>
        <dbReference type="ARBA" id="ARBA00022723"/>
    </source>
</evidence>
<dbReference type="PROSITE" id="PS00435">
    <property type="entry name" value="PEROXIDASE_1"/>
    <property type="match status" value="1"/>
</dbReference>
<evidence type="ECO:0000256" key="4">
    <source>
        <dbReference type="ARBA" id="ARBA00012313"/>
    </source>
</evidence>
<feature type="binding site" evidence="13">
    <location>
        <position position="172"/>
    </location>
    <ligand>
        <name>substrate</name>
    </ligand>
</feature>
<feature type="disulfide bond" evidence="16">
    <location>
        <begin position="41"/>
        <end position="124"/>
    </location>
</feature>
<dbReference type="PANTHER" id="PTHR31517">
    <property type="match status" value="1"/>
</dbReference>
<dbReference type="GO" id="GO:0046872">
    <property type="term" value="F:metal ion binding"/>
    <property type="evidence" value="ECO:0007669"/>
    <property type="project" value="UniProtKB-UniRule"/>
</dbReference>
<dbReference type="InterPro" id="IPR002016">
    <property type="entry name" value="Haem_peroxidase"/>
</dbReference>
<keyword evidence="8 17" id="KW-0560">Oxidoreductase</keyword>
<feature type="binding site" evidence="14">
    <location>
        <position position="83"/>
    </location>
    <ligand>
        <name>Ca(2+)</name>
        <dbReference type="ChEBI" id="CHEBI:29108"/>
        <label>1</label>
    </ligand>
</feature>
<comment type="cofactor">
    <cofactor evidence="14 17">
        <name>Ca(2+)</name>
        <dbReference type="ChEBI" id="CHEBI:29108"/>
    </cofactor>
    <text evidence="14 17">Binds 2 calcium ions per subunit.</text>
</comment>
<evidence type="ECO:0000256" key="14">
    <source>
        <dbReference type="PIRSR" id="PIRSR600823-3"/>
    </source>
</evidence>
<dbReference type="PROSITE" id="PS00436">
    <property type="entry name" value="PEROXIDASE_2"/>
    <property type="match status" value="1"/>
</dbReference>
<evidence type="ECO:0000256" key="16">
    <source>
        <dbReference type="PIRSR" id="PIRSR600823-5"/>
    </source>
</evidence>
<proteinExistence type="inferred from homology"/>
<comment type="function">
    <text evidence="2">Removal of H(2)O(2), oxidation of toxic reductants, biosynthesis and degradation of lignin, suberization, auxin catabolism, response to environmental stresses such as wounding, pathogen attack and oxidative stress. These functions might be dependent on each isozyme/isoform in each plant tissue.</text>
</comment>
<dbReference type="Gene3D" id="1.10.420.10">
    <property type="entry name" value="Peroxidase, domain 2"/>
    <property type="match status" value="1"/>
</dbReference>
<evidence type="ECO:0000313" key="20">
    <source>
        <dbReference type="Proteomes" id="UP001605036"/>
    </source>
</evidence>
<keyword evidence="17" id="KW-0964">Secreted</keyword>
<evidence type="ECO:0000256" key="2">
    <source>
        <dbReference type="ARBA" id="ARBA00002322"/>
    </source>
</evidence>
<evidence type="ECO:0000256" key="12">
    <source>
        <dbReference type="PIRSR" id="PIRSR600823-1"/>
    </source>
</evidence>
<evidence type="ECO:0000256" key="3">
    <source>
        <dbReference type="ARBA" id="ARBA00006873"/>
    </source>
</evidence>
<dbReference type="InterPro" id="IPR019794">
    <property type="entry name" value="Peroxidases_AS"/>
</dbReference>
<feature type="disulfide bond" evidence="16">
    <location>
        <begin position="77"/>
        <end position="82"/>
    </location>
</feature>
<evidence type="ECO:0000256" key="13">
    <source>
        <dbReference type="PIRSR" id="PIRSR600823-2"/>
    </source>
</evidence>
<dbReference type="CDD" id="cd00693">
    <property type="entry name" value="secretory_peroxidase"/>
    <property type="match status" value="1"/>
</dbReference>